<dbReference type="PANTHER" id="PTHR36438:SF1">
    <property type="entry name" value="IRON-SULFUR CLUSTER REPAIR PROTEIN YTFE"/>
    <property type="match status" value="1"/>
</dbReference>
<dbReference type="InterPro" id="IPR012312">
    <property type="entry name" value="Hemerythrin-like"/>
</dbReference>
<organism evidence="6">
    <name type="scientific">mine drainage metagenome</name>
    <dbReference type="NCBI Taxonomy" id="410659"/>
    <lineage>
        <taxon>unclassified sequences</taxon>
        <taxon>metagenomes</taxon>
        <taxon>ecological metagenomes</taxon>
    </lineage>
</organism>
<reference evidence="6" key="1">
    <citation type="submission" date="2016-10" db="EMBL/GenBank/DDBJ databases">
        <title>Sequence of Gallionella enrichment culture.</title>
        <authorList>
            <person name="Poehlein A."/>
            <person name="Muehling M."/>
            <person name="Daniel R."/>
        </authorList>
    </citation>
    <scope>NUCLEOTIDE SEQUENCE</scope>
</reference>
<evidence type="ECO:0000256" key="2">
    <source>
        <dbReference type="ARBA" id="ARBA00022490"/>
    </source>
</evidence>
<protein>
    <submittedName>
        <fullName evidence="6">Iron-sulfur cluster repair protein YtfE</fullName>
    </submittedName>
</protein>
<dbReference type="Pfam" id="PF04405">
    <property type="entry name" value="ScdA_N"/>
    <property type="match status" value="1"/>
</dbReference>
<keyword evidence="3" id="KW-0479">Metal-binding</keyword>
<dbReference type="AlphaFoldDB" id="A0A1J5SWI8"/>
<dbReference type="Gene3D" id="1.20.120.520">
    <property type="entry name" value="nmb1532 protein domain like"/>
    <property type="match status" value="1"/>
</dbReference>
<accession>A0A1J5SWI8</accession>
<evidence type="ECO:0000256" key="3">
    <source>
        <dbReference type="ARBA" id="ARBA00022723"/>
    </source>
</evidence>
<evidence type="ECO:0000259" key="5">
    <source>
        <dbReference type="Pfam" id="PF01814"/>
    </source>
</evidence>
<comment type="subcellular location">
    <subcellularLocation>
        <location evidence="1">Cytoplasm</location>
    </subcellularLocation>
</comment>
<dbReference type="InterPro" id="IPR019903">
    <property type="entry name" value="RIC_family"/>
</dbReference>
<dbReference type="GO" id="GO:0046872">
    <property type="term" value="F:metal ion binding"/>
    <property type="evidence" value="ECO:0007669"/>
    <property type="project" value="UniProtKB-KW"/>
</dbReference>
<dbReference type="Pfam" id="PF01814">
    <property type="entry name" value="Hemerythrin"/>
    <property type="match status" value="1"/>
</dbReference>
<evidence type="ECO:0000256" key="4">
    <source>
        <dbReference type="ARBA" id="ARBA00023004"/>
    </source>
</evidence>
<proteinExistence type="predicted"/>
<gene>
    <name evidence="6" type="primary">ytfE_1</name>
    <name evidence="6" type="ORF">GALL_59900</name>
</gene>
<dbReference type="EMBL" id="MLJW01000016">
    <property type="protein sequence ID" value="OIR12922.1"/>
    <property type="molecule type" value="Genomic_DNA"/>
</dbReference>
<dbReference type="NCBIfam" id="TIGR03652">
    <property type="entry name" value="FeS_repair_RIC"/>
    <property type="match status" value="1"/>
</dbReference>
<evidence type="ECO:0000256" key="1">
    <source>
        <dbReference type="ARBA" id="ARBA00004496"/>
    </source>
</evidence>
<evidence type="ECO:0000313" key="6">
    <source>
        <dbReference type="EMBL" id="OIR12922.1"/>
    </source>
</evidence>
<comment type="caution">
    <text evidence="6">The sequence shown here is derived from an EMBL/GenBank/DDBJ whole genome shotgun (WGS) entry which is preliminary data.</text>
</comment>
<name>A0A1J5SWI8_9ZZZZ</name>
<dbReference type="PANTHER" id="PTHR36438">
    <property type="entry name" value="IRON-SULFUR CLUSTER REPAIR PROTEIN YTFE"/>
    <property type="match status" value="1"/>
</dbReference>
<dbReference type="GO" id="GO:0005737">
    <property type="term" value="C:cytoplasm"/>
    <property type="evidence" value="ECO:0007669"/>
    <property type="project" value="UniProtKB-SubCell"/>
</dbReference>
<sequence>MKNISQETLKNIALEHHEVIPVLEKYSLDFCCRGSKTLADACTEKNISVETIVEEMEQSTSSAKPQMPFTEMNSEQLISYILIHHHFYVKNAIPTINTHLEKVVAKHGDRYPHMKKILQLFTAVSDELLPHMQKEELILFPRIKELFRAVQNQQHLAFPSNFIDGPINVMEAEHDNAGQLMFTIRELTNNYTAPETACTTHRVCLEELKTFENDLHQHVHLENNILFQSAKKMMLN</sequence>
<feature type="domain" description="Hemerythrin-like" evidence="5">
    <location>
        <begin position="79"/>
        <end position="228"/>
    </location>
</feature>
<keyword evidence="4" id="KW-0408">Iron</keyword>
<keyword evidence="2" id="KW-0963">Cytoplasm</keyword>